<dbReference type="AlphaFoldDB" id="A0A1B7I4P5"/>
<keyword evidence="1" id="KW-0460">Magnesium</keyword>
<dbReference type="EMBL" id="LXEP01000006">
    <property type="protein sequence ID" value="OAT23328.1"/>
    <property type="molecule type" value="Genomic_DNA"/>
</dbReference>
<accession>A0A1B7I4P5</accession>
<dbReference type="Proteomes" id="UP000078504">
    <property type="component" value="Unassembled WGS sequence"/>
</dbReference>
<dbReference type="SUPFAM" id="SSF53448">
    <property type="entry name" value="Nucleotide-diphospho-sugar transferases"/>
    <property type="match status" value="1"/>
</dbReference>
<protein>
    <submittedName>
        <fullName evidence="3">CTP:molybdopterin cytidylyltransferase</fullName>
    </submittedName>
</protein>
<sequence length="205" mass="22051">MALRNQEGSEESPLNMKAGIIIAAAGCAERFKKAGGEGNKLNALLNSSSVFAQTLRNALASGLQVHVVTRPENSQVQALCLAQQVRVTLIESSGLGESIAAGVRANANWQGWLIHLADMPFVPPAVFVEVADALKSHTLVRPCVSTQPGHPVAFDRNWYSKLSQLTGDNGARELLCGESMHLIEIKDADSQRDIDLPSQLVQRSE</sequence>
<evidence type="ECO:0000313" key="3">
    <source>
        <dbReference type="EMBL" id="OAT23328.1"/>
    </source>
</evidence>
<dbReference type="InterPro" id="IPR029044">
    <property type="entry name" value="Nucleotide-diphossugar_trans"/>
</dbReference>
<dbReference type="PATRIC" id="fig|1354253.4.peg.825"/>
<reference evidence="3 4" key="1">
    <citation type="submission" date="2016-04" db="EMBL/GenBank/DDBJ databases">
        <title>ATOL: Assembling a taxonomically balanced genome-scale reconstruction of the evolutionary history of the Enterobacteriaceae.</title>
        <authorList>
            <person name="Plunkett G.III."/>
            <person name="Neeno-Eckwall E.C."/>
            <person name="Glasner J.D."/>
            <person name="Perna N.T."/>
        </authorList>
    </citation>
    <scope>NUCLEOTIDE SEQUENCE [LARGE SCALE GENOMIC DNA]</scope>
    <source>
        <strain evidence="3 4">ATCC 51604</strain>
    </source>
</reference>
<dbReference type="GO" id="GO:0016779">
    <property type="term" value="F:nucleotidyltransferase activity"/>
    <property type="evidence" value="ECO:0007669"/>
    <property type="project" value="UniProtKB-KW"/>
</dbReference>
<feature type="domain" description="MobA-like NTP transferase" evidence="2">
    <location>
        <begin position="21"/>
        <end position="175"/>
    </location>
</feature>
<name>A0A1B7I4P5_9ENTR</name>
<gene>
    <name evidence="3" type="ORF">M977_00803</name>
</gene>
<dbReference type="Pfam" id="PF12804">
    <property type="entry name" value="NTP_transf_3"/>
    <property type="match status" value="1"/>
</dbReference>
<evidence type="ECO:0000256" key="1">
    <source>
        <dbReference type="ARBA" id="ARBA00022842"/>
    </source>
</evidence>
<comment type="caution">
    <text evidence="3">The sequence shown here is derived from an EMBL/GenBank/DDBJ whole genome shotgun (WGS) entry which is preliminary data.</text>
</comment>
<proteinExistence type="predicted"/>
<dbReference type="PANTHER" id="PTHR43777:SF1">
    <property type="entry name" value="MOLYBDENUM COFACTOR CYTIDYLYLTRANSFERASE"/>
    <property type="match status" value="1"/>
</dbReference>
<dbReference type="Gene3D" id="3.90.550.10">
    <property type="entry name" value="Spore Coat Polysaccharide Biosynthesis Protein SpsA, Chain A"/>
    <property type="match status" value="1"/>
</dbReference>
<evidence type="ECO:0000259" key="2">
    <source>
        <dbReference type="Pfam" id="PF12804"/>
    </source>
</evidence>
<dbReference type="InterPro" id="IPR025877">
    <property type="entry name" value="MobA-like_NTP_Trfase"/>
</dbReference>
<keyword evidence="3" id="KW-0808">Transferase</keyword>
<keyword evidence="3" id="KW-0548">Nucleotidyltransferase</keyword>
<evidence type="ECO:0000313" key="4">
    <source>
        <dbReference type="Proteomes" id="UP000078504"/>
    </source>
</evidence>
<dbReference type="CDD" id="cd04182">
    <property type="entry name" value="GT_2_like_f"/>
    <property type="match status" value="1"/>
</dbReference>
<organism evidence="3 4">
    <name type="scientific">Buttiauxella gaviniae ATCC 51604</name>
    <dbReference type="NCBI Taxonomy" id="1354253"/>
    <lineage>
        <taxon>Bacteria</taxon>
        <taxon>Pseudomonadati</taxon>
        <taxon>Pseudomonadota</taxon>
        <taxon>Gammaproteobacteria</taxon>
        <taxon>Enterobacterales</taxon>
        <taxon>Enterobacteriaceae</taxon>
        <taxon>Buttiauxella</taxon>
    </lineage>
</organism>
<dbReference type="PANTHER" id="PTHR43777">
    <property type="entry name" value="MOLYBDENUM COFACTOR CYTIDYLYLTRANSFERASE"/>
    <property type="match status" value="1"/>
</dbReference>